<name>A0A3P7P935_DIBLA</name>
<dbReference type="InterPro" id="IPR004083">
    <property type="entry name" value="Raptor"/>
</dbReference>
<reference evidence="2 3" key="1">
    <citation type="submission" date="2018-11" db="EMBL/GenBank/DDBJ databases">
        <authorList>
            <consortium name="Pathogen Informatics"/>
        </authorList>
    </citation>
    <scope>NUCLEOTIDE SEQUENCE [LARGE SCALE GENOMIC DNA]</scope>
</reference>
<dbReference type="AlphaFoldDB" id="A0A3P7P935"/>
<evidence type="ECO:0000256" key="1">
    <source>
        <dbReference type="ARBA" id="ARBA00022737"/>
    </source>
</evidence>
<dbReference type="InterPro" id="IPR011989">
    <property type="entry name" value="ARM-like"/>
</dbReference>
<dbReference type="GO" id="GO:0009267">
    <property type="term" value="P:cellular response to starvation"/>
    <property type="evidence" value="ECO:0007669"/>
    <property type="project" value="TreeGrafter"/>
</dbReference>
<dbReference type="GO" id="GO:0005737">
    <property type="term" value="C:cytoplasm"/>
    <property type="evidence" value="ECO:0007669"/>
    <property type="project" value="TreeGrafter"/>
</dbReference>
<proteinExistence type="predicted"/>
<dbReference type="GO" id="GO:0071230">
    <property type="term" value="P:cellular response to amino acid stimulus"/>
    <property type="evidence" value="ECO:0007669"/>
    <property type="project" value="TreeGrafter"/>
</dbReference>
<accession>A0A3P7P935</accession>
<dbReference type="Proteomes" id="UP000281553">
    <property type="component" value="Unassembled WGS sequence"/>
</dbReference>
<keyword evidence="3" id="KW-1185">Reference proteome</keyword>
<keyword evidence="1" id="KW-0677">Repeat</keyword>
<dbReference type="GO" id="GO:0030674">
    <property type="term" value="F:protein-macromolecule adaptor activity"/>
    <property type="evidence" value="ECO:0007669"/>
    <property type="project" value="TreeGrafter"/>
</dbReference>
<dbReference type="InterPro" id="IPR000357">
    <property type="entry name" value="HEAT"/>
</dbReference>
<protein>
    <submittedName>
        <fullName evidence="2">Uncharacterized protein</fullName>
    </submittedName>
</protein>
<organism evidence="2 3">
    <name type="scientific">Dibothriocephalus latus</name>
    <name type="common">Fish tapeworm</name>
    <name type="synonym">Diphyllobothrium latum</name>
    <dbReference type="NCBI Taxonomy" id="60516"/>
    <lineage>
        <taxon>Eukaryota</taxon>
        <taxon>Metazoa</taxon>
        <taxon>Spiralia</taxon>
        <taxon>Lophotrochozoa</taxon>
        <taxon>Platyhelminthes</taxon>
        <taxon>Cestoda</taxon>
        <taxon>Eucestoda</taxon>
        <taxon>Diphyllobothriidea</taxon>
        <taxon>Diphyllobothriidae</taxon>
        <taxon>Dibothriocephalus</taxon>
    </lineage>
</organism>
<sequence>MQEAPVPSAAEACRSDRVHLRLWLILALARLWYHNDEARWCGVRHGVHEVLFTYLRDVSPEVRAATVFALGTFVNNWPANGRDDAQAFELSQQVGAQLVLISVGDASPLVRRELVAALCGLVVQHEAQLIATAHQRWSCLPVVSAVSQLPLSSSSTSSVVATRHTSIGKFTS</sequence>
<dbReference type="GO" id="GO:0031931">
    <property type="term" value="C:TORC1 complex"/>
    <property type="evidence" value="ECO:0007669"/>
    <property type="project" value="InterPro"/>
</dbReference>
<dbReference type="Gene3D" id="1.25.10.10">
    <property type="entry name" value="Leucine-rich Repeat Variant"/>
    <property type="match status" value="1"/>
</dbReference>
<dbReference type="InterPro" id="IPR016024">
    <property type="entry name" value="ARM-type_fold"/>
</dbReference>
<dbReference type="GO" id="GO:0038202">
    <property type="term" value="P:TORC1 signaling"/>
    <property type="evidence" value="ECO:0007669"/>
    <property type="project" value="TreeGrafter"/>
</dbReference>
<dbReference type="GO" id="GO:0010506">
    <property type="term" value="P:regulation of autophagy"/>
    <property type="evidence" value="ECO:0007669"/>
    <property type="project" value="TreeGrafter"/>
</dbReference>
<dbReference type="GO" id="GO:0030307">
    <property type="term" value="P:positive regulation of cell growth"/>
    <property type="evidence" value="ECO:0007669"/>
    <property type="project" value="TreeGrafter"/>
</dbReference>
<evidence type="ECO:0000313" key="2">
    <source>
        <dbReference type="EMBL" id="VDN16829.1"/>
    </source>
</evidence>
<dbReference type="Pfam" id="PF02985">
    <property type="entry name" value="HEAT"/>
    <property type="match status" value="1"/>
</dbReference>
<dbReference type="OrthoDB" id="10262360at2759"/>
<evidence type="ECO:0000313" key="3">
    <source>
        <dbReference type="Proteomes" id="UP000281553"/>
    </source>
</evidence>
<dbReference type="PANTHER" id="PTHR12848">
    <property type="entry name" value="REGULATORY-ASSOCIATED PROTEIN OF MTOR"/>
    <property type="match status" value="1"/>
</dbReference>
<dbReference type="SUPFAM" id="SSF48371">
    <property type="entry name" value="ARM repeat"/>
    <property type="match status" value="1"/>
</dbReference>
<dbReference type="PANTHER" id="PTHR12848:SF16">
    <property type="entry name" value="REGULATORY-ASSOCIATED PROTEIN OF MTOR"/>
    <property type="match status" value="1"/>
</dbReference>
<gene>
    <name evidence="2" type="ORF">DILT_LOCUS12660</name>
</gene>
<dbReference type="EMBL" id="UYRU01067239">
    <property type="protein sequence ID" value="VDN16829.1"/>
    <property type="molecule type" value="Genomic_DNA"/>
</dbReference>